<reference evidence="2 3" key="1">
    <citation type="submission" date="2017-01" db="EMBL/GenBank/DDBJ databases">
        <title>The complete genome sequence of a sulfur-oxidizing marine bacterium Thioclava sp. 25B10_4T.</title>
        <authorList>
            <person name="Liu Y."/>
            <person name="Lai Q."/>
            <person name="Shao Z."/>
        </authorList>
    </citation>
    <scope>NUCLEOTIDE SEQUENCE [LARGE SCALE GENOMIC DNA]</scope>
    <source>
        <strain evidence="2 3">25B10_4</strain>
    </source>
</reference>
<dbReference type="Gene3D" id="1.10.260.40">
    <property type="entry name" value="lambda repressor-like DNA-binding domains"/>
    <property type="match status" value="1"/>
</dbReference>
<accession>A0ABM6IIH8</accession>
<dbReference type="SMART" id="SM00530">
    <property type="entry name" value="HTH_XRE"/>
    <property type="match status" value="1"/>
</dbReference>
<sequence length="125" mass="14527">MSSKGPEYEQTQKLVNIAMKSGMTQDEIAKLCRVDQSTVSRWKRNERRAKLHQVTPLLQRFGERMERPPFQLYRRTNTRDSGTSVSQFLKVDGRLLLREAYDNTQDRKPGCAIDRVTCPPWGPRS</sequence>
<feature type="domain" description="HTH cro/C1-type" evidence="1">
    <location>
        <begin position="14"/>
        <end position="51"/>
    </location>
</feature>
<evidence type="ECO:0000259" key="1">
    <source>
        <dbReference type="PROSITE" id="PS50943"/>
    </source>
</evidence>
<evidence type="ECO:0000313" key="3">
    <source>
        <dbReference type="Proteomes" id="UP000185622"/>
    </source>
</evidence>
<dbReference type="CDD" id="cd00093">
    <property type="entry name" value="HTH_XRE"/>
    <property type="match status" value="1"/>
</dbReference>
<dbReference type="Pfam" id="PF01381">
    <property type="entry name" value="HTH_3"/>
    <property type="match status" value="1"/>
</dbReference>
<dbReference type="InterPro" id="IPR010982">
    <property type="entry name" value="Lambda_DNA-bd_dom_sf"/>
</dbReference>
<dbReference type="InterPro" id="IPR001387">
    <property type="entry name" value="Cro/C1-type_HTH"/>
</dbReference>
<gene>
    <name evidence="2" type="ORF">BMG03_12775</name>
</gene>
<name>A0ABM6IIH8_9RHOB</name>
<organism evidence="2 3">
    <name type="scientific">Thioclava nitratireducens</name>
    <dbReference type="NCBI Taxonomy" id="1915078"/>
    <lineage>
        <taxon>Bacteria</taxon>
        <taxon>Pseudomonadati</taxon>
        <taxon>Pseudomonadota</taxon>
        <taxon>Alphaproteobacteria</taxon>
        <taxon>Rhodobacterales</taxon>
        <taxon>Paracoccaceae</taxon>
        <taxon>Thioclava</taxon>
    </lineage>
</organism>
<dbReference type="PROSITE" id="PS50943">
    <property type="entry name" value="HTH_CROC1"/>
    <property type="match status" value="1"/>
</dbReference>
<keyword evidence="3" id="KW-1185">Reference proteome</keyword>
<dbReference type="SUPFAM" id="SSF47413">
    <property type="entry name" value="lambda repressor-like DNA-binding domains"/>
    <property type="match status" value="1"/>
</dbReference>
<evidence type="ECO:0000313" key="2">
    <source>
        <dbReference type="EMBL" id="AQS48568.1"/>
    </source>
</evidence>
<dbReference type="Proteomes" id="UP000185622">
    <property type="component" value="Chromosome"/>
</dbReference>
<proteinExistence type="predicted"/>
<protein>
    <recommendedName>
        <fullName evidence="1">HTH cro/C1-type domain-containing protein</fullName>
    </recommendedName>
</protein>
<dbReference type="EMBL" id="CP019437">
    <property type="protein sequence ID" value="AQS48568.1"/>
    <property type="molecule type" value="Genomic_DNA"/>
</dbReference>